<feature type="transmembrane region" description="Helical" evidence="7">
    <location>
        <begin position="190"/>
        <end position="212"/>
    </location>
</feature>
<dbReference type="FunFam" id="1.20.1250.20:FF:000065">
    <property type="entry name" value="Putative MFS pantothenate transporter"/>
    <property type="match status" value="1"/>
</dbReference>
<evidence type="ECO:0008006" key="10">
    <source>
        <dbReference type="Google" id="ProtNLM"/>
    </source>
</evidence>
<feature type="transmembrane region" description="Helical" evidence="7">
    <location>
        <begin position="328"/>
        <end position="346"/>
    </location>
</feature>
<feature type="transmembrane region" description="Helical" evidence="7">
    <location>
        <begin position="384"/>
        <end position="405"/>
    </location>
</feature>
<sequence length="489" mass="55359">MTIPNQQSQSPPRRWYHWYAPDDSPAERRLILKLDALIVPTYDAHARADNAYVSGLADDLNFHDNQLVQFQTMYIVGAAVGQIPFAWIFPRVPMHWLVPGMDLGWGIFTLLQYRVSSYAEVMAYRFLVGLFESAYFPAVHYVYGSWYRADELGRRGGVFYVGQMLGILTAGLIQAGAAQHLNGVHGLAGWRWMFIITAVMTLPLAIAGFLVWPGTPDKPNRLVLSEDDITLAKARLRNHSHQTKYSWGTLRRVFTDWKVYVLTFWDILFWNSAVSSQGVYLLWLKSLKRYSTAELNQLSTTSPALGIFYVLFICFGADLFLTRAGAITLAHVYNSIGLLILVIWNVPESAKWFAFNTNYACVAMSSVLYGWANDILKHDVDERATTLIVMNTIAQSTTAWTYLLTFPTSEAPRFPKGYPFTLAMSLALIAFTWVVKYLHDRQERQFSEKQRAALAPDSEEGISSAIEHAVATETEEAADTKAGRFRREI</sequence>
<feature type="transmembrane region" description="Helical" evidence="7">
    <location>
        <begin position="121"/>
        <end position="146"/>
    </location>
</feature>
<dbReference type="AlphaFoldDB" id="A0A0F4YKB1"/>
<keyword evidence="3 7" id="KW-0812">Transmembrane</keyword>
<evidence type="ECO:0000256" key="1">
    <source>
        <dbReference type="ARBA" id="ARBA00004141"/>
    </source>
</evidence>
<keyword evidence="2" id="KW-0813">Transport</keyword>
<comment type="caution">
    <text evidence="8">The sequence shown here is derived from an EMBL/GenBank/DDBJ whole genome shotgun (WGS) entry which is preliminary data.</text>
</comment>
<feature type="transmembrane region" description="Helical" evidence="7">
    <location>
        <begin position="352"/>
        <end position="372"/>
    </location>
</feature>
<evidence type="ECO:0000313" key="8">
    <source>
        <dbReference type="EMBL" id="KKA18575.1"/>
    </source>
</evidence>
<evidence type="ECO:0000313" key="9">
    <source>
        <dbReference type="Proteomes" id="UP000053958"/>
    </source>
</evidence>
<comment type="similarity">
    <text evidence="6">Belongs to the major facilitator superfamily. Allantoate permease family.</text>
</comment>
<dbReference type="GO" id="GO:0016020">
    <property type="term" value="C:membrane"/>
    <property type="evidence" value="ECO:0007669"/>
    <property type="project" value="UniProtKB-SubCell"/>
</dbReference>
<dbReference type="RefSeq" id="XP_013325187.1">
    <property type="nucleotide sequence ID" value="XM_013469733.1"/>
</dbReference>
<comment type="subcellular location">
    <subcellularLocation>
        <location evidence="1">Membrane</location>
        <topology evidence="1">Multi-pass membrane protein</topology>
    </subcellularLocation>
</comment>
<evidence type="ECO:0000256" key="4">
    <source>
        <dbReference type="ARBA" id="ARBA00022989"/>
    </source>
</evidence>
<keyword evidence="9" id="KW-1185">Reference proteome</keyword>
<evidence type="ECO:0000256" key="2">
    <source>
        <dbReference type="ARBA" id="ARBA00022448"/>
    </source>
</evidence>
<accession>A0A0F4YKB1</accession>
<feature type="transmembrane region" description="Helical" evidence="7">
    <location>
        <begin position="417"/>
        <end position="435"/>
    </location>
</feature>
<feature type="transmembrane region" description="Helical" evidence="7">
    <location>
        <begin position="259"/>
        <end position="283"/>
    </location>
</feature>
<dbReference type="Pfam" id="PF07690">
    <property type="entry name" value="MFS_1"/>
    <property type="match status" value="1"/>
</dbReference>
<organism evidence="8 9">
    <name type="scientific">Rasamsonia emersonii (strain ATCC 16479 / CBS 393.64 / IMI 116815)</name>
    <dbReference type="NCBI Taxonomy" id="1408163"/>
    <lineage>
        <taxon>Eukaryota</taxon>
        <taxon>Fungi</taxon>
        <taxon>Dikarya</taxon>
        <taxon>Ascomycota</taxon>
        <taxon>Pezizomycotina</taxon>
        <taxon>Eurotiomycetes</taxon>
        <taxon>Eurotiomycetidae</taxon>
        <taxon>Eurotiales</taxon>
        <taxon>Trichocomaceae</taxon>
        <taxon>Rasamsonia</taxon>
    </lineage>
</organism>
<dbReference type="STRING" id="1408163.A0A0F4YKB1"/>
<evidence type="ECO:0000256" key="5">
    <source>
        <dbReference type="ARBA" id="ARBA00023136"/>
    </source>
</evidence>
<evidence type="ECO:0000256" key="3">
    <source>
        <dbReference type="ARBA" id="ARBA00022692"/>
    </source>
</evidence>
<dbReference type="OrthoDB" id="3639251at2759"/>
<protein>
    <recommendedName>
        <fullName evidence="10">MFS transporter Seo1</fullName>
    </recommendedName>
</protein>
<dbReference type="Gene3D" id="1.20.1250.20">
    <property type="entry name" value="MFS general substrate transporter like domains"/>
    <property type="match status" value="1"/>
</dbReference>
<dbReference type="InterPro" id="IPR011701">
    <property type="entry name" value="MFS"/>
</dbReference>
<keyword evidence="5 7" id="KW-0472">Membrane</keyword>
<dbReference type="Proteomes" id="UP000053958">
    <property type="component" value="Unassembled WGS sequence"/>
</dbReference>
<dbReference type="GO" id="GO:0022857">
    <property type="term" value="F:transmembrane transporter activity"/>
    <property type="evidence" value="ECO:0007669"/>
    <property type="project" value="InterPro"/>
</dbReference>
<feature type="transmembrane region" description="Helical" evidence="7">
    <location>
        <begin position="158"/>
        <end position="178"/>
    </location>
</feature>
<feature type="transmembrane region" description="Helical" evidence="7">
    <location>
        <begin position="68"/>
        <end position="89"/>
    </location>
</feature>
<evidence type="ECO:0000256" key="6">
    <source>
        <dbReference type="ARBA" id="ARBA00037968"/>
    </source>
</evidence>
<dbReference type="PANTHER" id="PTHR43791:SF15">
    <property type="entry name" value="TRANSPORTER SEO1-RELATED"/>
    <property type="match status" value="1"/>
</dbReference>
<feature type="non-terminal residue" evidence="8">
    <location>
        <position position="489"/>
    </location>
</feature>
<dbReference type="EMBL" id="LASV01000441">
    <property type="protein sequence ID" value="KKA18575.1"/>
    <property type="molecule type" value="Genomic_DNA"/>
</dbReference>
<dbReference type="PANTHER" id="PTHR43791">
    <property type="entry name" value="PERMEASE-RELATED"/>
    <property type="match status" value="1"/>
</dbReference>
<evidence type="ECO:0000256" key="7">
    <source>
        <dbReference type="SAM" id="Phobius"/>
    </source>
</evidence>
<dbReference type="InterPro" id="IPR036259">
    <property type="entry name" value="MFS_trans_sf"/>
</dbReference>
<dbReference type="GeneID" id="25319753"/>
<keyword evidence="4 7" id="KW-1133">Transmembrane helix</keyword>
<feature type="transmembrane region" description="Helical" evidence="7">
    <location>
        <begin position="303"/>
        <end position="321"/>
    </location>
</feature>
<name>A0A0F4YKB1_RASE3</name>
<proteinExistence type="inferred from homology"/>
<gene>
    <name evidence="8" type="ORF">T310_7481</name>
</gene>
<reference evidence="8 9" key="1">
    <citation type="submission" date="2015-04" db="EMBL/GenBank/DDBJ databases">
        <authorList>
            <person name="Heijne W.H."/>
            <person name="Fedorova N.D."/>
            <person name="Nierman W.C."/>
            <person name="Vollebregt A.W."/>
            <person name="Zhao Z."/>
            <person name="Wu L."/>
            <person name="Kumar M."/>
            <person name="Stam H."/>
            <person name="van den Berg M.A."/>
            <person name="Pel H.J."/>
        </authorList>
    </citation>
    <scope>NUCLEOTIDE SEQUENCE [LARGE SCALE GENOMIC DNA]</scope>
    <source>
        <strain evidence="8 9">CBS 393.64</strain>
    </source>
</reference>
<dbReference type="SUPFAM" id="SSF103473">
    <property type="entry name" value="MFS general substrate transporter"/>
    <property type="match status" value="1"/>
</dbReference>